<dbReference type="InterPro" id="IPR045465">
    <property type="entry name" value="Trans_reg_dom"/>
</dbReference>
<protein>
    <recommendedName>
        <fullName evidence="1">Transcriptional regulator-like domain-containing protein</fullName>
    </recommendedName>
</protein>
<dbReference type="Proteomes" id="UP000681425">
    <property type="component" value="Chromosome"/>
</dbReference>
<sequence>MSVLGPKFWTDPDAYEALREVDRAGIMWEWLRRDPDYIRWYAEASRTTRGAADPADWGLHFRRGAALKR</sequence>
<evidence type="ECO:0000259" key="1">
    <source>
        <dbReference type="Pfam" id="PF20109"/>
    </source>
</evidence>
<dbReference type="EMBL" id="CP073910">
    <property type="protein sequence ID" value="QUT05142.1"/>
    <property type="molecule type" value="Genomic_DNA"/>
</dbReference>
<organism evidence="2 3">
    <name type="scientific">Sphingobium phenoxybenzoativorans</name>
    <dbReference type="NCBI Taxonomy" id="1592790"/>
    <lineage>
        <taxon>Bacteria</taxon>
        <taxon>Pseudomonadati</taxon>
        <taxon>Pseudomonadota</taxon>
        <taxon>Alphaproteobacteria</taxon>
        <taxon>Sphingomonadales</taxon>
        <taxon>Sphingomonadaceae</taxon>
        <taxon>Sphingobium</taxon>
    </lineage>
</organism>
<evidence type="ECO:0000313" key="2">
    <source>
        <dbReference type="EMBL" id="QUT05142.1"/>
    </source>
</evidence>
<accession>A0A975Q195</accession>
<keyword evidence="3" id="KW-1185">Reference proteome</keyword>
<evidence type="ECO:0000313" key="3">
    <source>
        <dbReference type="Proteomes" id="UP000681425"/>
    </source>
</evidence>
<dbReference type="KEGG" id="spph:KFK14_19395"/>
<dbReference type="Pfam" id="PF20109">
    <property type="entry name" value="Trans_reg_dom"/>
    <property type="match status" value="1"/>
</dbReference>
<feature type="domain" description="Transcriptional regulator-like" evidence="1">
    <location>
        <begin position="9"/>
        <end position="62"/>
    </location>
</feature>
<dbReference type="RefSeq" id="WP_212608832.1">
    <property type="nucleotide sequence ID" value="NZ_CP073910.1"/>
</dbReference>
<proteinExistence type="predicted"/>
<name>A0A975Q195_9SPHN</name>
<reference evidence="2" key="1">
    <citation type="submission" date="2021-04" db="EMBL/GenBank/DDBJ databases">
        <title>Isolation of p-tert-butylphenol degrading bacteria Sphingobium phenoxybenzoativorans Tas13 from active sludge.</title>
        <authorList>
            <person name="Li Y."/>
        </authorList>
    </citation>
    <scope>NUCLEOTIDE SEQUENCE</scope>
    <source>
        <strain evidence="2">Tas13</strain>
    </source>
</reference>
<dbReference type="AlphaFoldDB" id="A0A975Q195"/>
<gene>
    <name evidence="2" type="ORF">KFK14_19395</name>
</gene>